<sequence length="557" mass="60475">MRINRKAAGLTATAITVAMLAAACGGGAAETPGDTDTNGAAGNGSLIPESGRVGAMETFEVGDTFQASEQITLDMLYRVHPNYPIEDDWLIVQTFEDMGVTLDREDVLFADWDTRRSMLIASGDFPTFVPVVWGGQEAAWWAGGNLLPISDFLEYMPHASHYIEEWGVADELETRRQEDGAIYNLPGFREMPNIESSFLINVDMFEAAGAPTEFATFDEFAAAMKLVQEHGEVDYAYSPRWNTQAGGALGGAMQIAAPNFGTTAGWNREVAIFDHDAGEFVPRVATDGYRDLVAWFAGLTEAGVLDPEVTQEDDAAVAKFINGRSAVIETNPGEMDGSIRRGADDLGIDLNVKMITVPAGPAGNYITGGQLGPGFVLNSSIQDSPYFLATLQFLDWIFFSEDGREFALWGVEGETFERDADGFPVLAEALGGADANATEILQQEFGFRDGVWMQNWGGSNALLQSGMTPEVREWHSAMSEIKTALPVNPAAPMTESENEQMTLVEESTRARTEEGIAQFILGNRSMDEWDAFVQEVLSAGAQQITDLMNTAHQRAQG</sequence>
<dbReference type="OrthoDB" id="9787283at2"/>
<accession>D1BXN5</accession>
<dbReference type="Gene3D" id="3.40.190.10">
    <property type="entry name" value="Periplasmic binding protein-like II"/>
    <property type="match status" value="2"/>
</dbReference>
<reference evidence="4" key="1">
    <citation type="submission" date="2009-11" db="EMBL/GenBank/DDBJ databases">
        <title>The complete chromosome of Xylanimonas cellulosilytica DSM 15894.</title>
        <authorList>
            <consortium name="US DOE Joint Genome Institute (JGI-PGF)"/>
            <person name="Lucas S."/>
            <person name="Copeland A."/>
            <person name="Lapidus A."/>
            <person name="Glavina del Rio T."/>
            <person name="Dalin E."/>
            <person name="Tice H."/>
            <person name="Bruce D."/>
            <person name="Goodwin L."/>
            <person name="Pitluck S."/>
            <person name="Kyrpides N."/>
            <person name="Mavromatis K."/>
            <person name="Ivanova N."/>
            <person name="Mikhailova N."/>
            <person name="Foster B."/>
            <person name="Clum A."/>
            <person name="Brettin T."/>
            <person name="Detter J.C."/>
            <person name="Han C."/>
            <person name="Larimer F."/>
            <person name="Land M."/>
            <person name="Hauser L."/>
            <person name="Markowitz V."/>
            <person name="Cheng J.F."/>
            <person name="Hugenholtz P."/>
            <person name="Woyke T."/>
            <person name="Wu D."/>
            <person name="Gehrich-Schroeter G."/>
            <person name="Schneider S."/>
            <person name="Pukall S.R."/>
            <person name="Klenk H.P."/>
            <person name="Eisen J.A."/>
        </authorList>
    </citation>
    <scope>NUCLEOTIDE SEQUENCE [LARGE SCALE GENOMIC DNA]</scope>
    <source>
        <strain evidence="4">DSM 15894 / CECT 5975 / LMG 20990 / XIL07</strain>
    </source>
</reference>
<organism evidence="3 4">
    <name type="scientific">Xylanimonas cellulosilytica (strain DSM 15894 / JCM 12276 / CECT 5975 / KCTC 9989 / LMG 20990 / NBRC 107835 / XIL07)</name>
    <dbReference type="NCBI Taxonomy" id="446471"/>
    <lineage>
        <taxon>Bacteria</taxon>
        <taxon>Bacillati</taxon>
        <taxon>Actinomycetota</taxon>
        <taxon>Actinomycetes</taxon>
        <taxon>Micrococcales</taxon>
        <taxon>Promicromonosporaceae</taxon>
        <taxon>Xylanimonas</taxon>
    </lineage>
</organism>
<dbReference type="STRING" id="446471.Xcel_2662"/>
<evidence type="ECO:0000313" key="4">
    <source>
        <dbReference type="Proteomes" id="UP000002255"/>
    </source>
</evidence>
<feature type="chain" id="PRO_5003021348" description="Extracellular solute-binding protein family 1" evidence="2">
    <location>
        <begin position="29"/>
        <end position="557"/>
    </location>
</feature>
<evidence type="ECO:0008006" key="5">
    <source>
        <dbReference type="Google" id="ProtNLM"/>
    </source>
</evidence>
<protein>
    <recommendedName>
        <fullName evidence="5">Extracellular solute-binding protein family 1</fullName>
    </recommendedName>
</protein>
<keyword evidence="4" id="KW-1185">Reference proteome</keyword>
<feature type="region of interest" description="Disordered" evidence="1">
    <location>
        <begin position="27"/>
        <end position="46"/>
    </location>
</feature>
<keyword evidence="2" id="KW-0732">Signal</keyword>
<dbReference type="HOGENOM" id="CLU_021021_2_1_11"/>
<dbReference type="CDD" id="cd13583">
    <property type="entry name" value="PBP2_AlgQ_like_4"/>
    <property type="match status" value="1"/>
</dbReference>
<dbReference type="RefSeq" id="WP_012879418.1">
    <property type="nucleotide sequence ID" value="NC_013530.1"/>
</dbReference>
<gene>
    <name evidence="3" type="ordered locus">Xcel_2662</name>
</gene>
<feature type="signal peptide" evidence="2">
    <location>
        <begin position="1"/>
        <end position="28"/>
    </location>
</feature>
<name>D1BXN5_XYLCX</name>
<dbReference type="SUPFAM" id="SSF53850">
    <property type="entry name" value="Periplasmic binding protein-like II"/>
    <property type="match status" value="1"/>
</dbReference>
<dbReference type="AlphaFoldDB" id="D1BXN5"/>
<dbReference type="EMBL" id="CP001821">
    <property type="protein sequence ID" value="ACZ31676.1"/>
    <property type="molecule type" value="Genomic_DNA"/>
</dbReference>
<dbReference type="PROSITE" id="PS51257">
    <property type="entry name" value="PROKAR_LIPOPROTEIN"/>
    <property type="match status" value="1"/>
</dbReference>
<evidence type="ECO:0000256" key="2">
    <source>
        <dbReference type="SAM" id="SignalP"/>
    </source>
</evidence>
<dbReference type="eggNOG" id="COG1653">
    <property type="taxonomic scope" value="Bacteria"/>
</dbReference>
<dbReference type="KEGG" id="xce:Xcel_2662"/>
<proteinExistence type="predicted"/>
<dbReference type="Proteomes" id="UP000002255">
    <property type="component" value="Chromosome"/>
</dbReference>
<evidence type="ECO:0000256" key="1">
    <source>
        <dbReference type="SAM" id="MobiDB-lite"/>
    </source>
</evidence>
<evidence type="ECO:0000313" key="3">
    <source>
        <dbReference type="EMBL" id="ACZ31676.1"/>
    </source>
</evidence>
<reference evidence="3 4" key="2">
    <citation type="journal article" date="2010" name="Stand. Genomic Sci.">
        <title>Complete genome sequence of Xylanimonas cellulosilytica type strain (XIL07).</title>
        <authorList>
            <person name="Foster B."/>
            <person name="Pukall R."/>
            <person name="Abt B."/>
            <person name="Nolan M."/>
            <person name="Glavina Del Rio T."/>
            <person name="Chen F."/>
            <person name="Lucas S."/>
            <person name="Tice H."/>
            <person name="Pitluck S."/>
            <person name="Cheng J.-F."/>
            <person name="Chertkov O."/>
            <person name="Brettin T."/>
            <person name="Han C."/>
            <person name="Detter J.C."/>
            <person name="Bruce D."/>
            <person name="Goodwin L."/>
            <person name="Ivanova N."/>
            <person name="Mavromatis K."/>
            <person name="Pati A."/>
            <person name="Mikhailova N."/>
            <person name="Chen A."/>
            <person name="Palaniappan K."/>
            <person name="Land M."/>
            <person name="Hauser L."/>
            <person name="Chang Y.-J."/>
            <person name="Jeffries C.D."/>
            <person name="Chain P."/>
            <person name="Rohde M."/>
            <person name="Goeker M."/>
            <person name="Bristow J."/>
            <person name="Eisen J.A."/>
            <person name="Markowitz V."/>
            <person name="Hugenholtz P."/>
            <person name="Kyrpides N.C."/>
            <person name="Klenk H.-P."/>
            <person name="Lapidus A."/>
        </authorList>
    </citation>
    <scope>NUCLEOTIDE SEQUENCE [LARGE SCALE GENOMIC DNA]</scope>
    <source>
        <strain evidence="4">DSM 15894 / CECT 5975 / LMG 20990 / XIL07</strain>
    </source>
</reference>